<dbReference type="eggNOG" id="arCOG00820">
    <property type="taxonomic scope" value="Archaea"/>
</dbReference>
<sequence>MCSENLIFLSNKMVSEKIMISEVRVRLSKKNTLYIPKSIAKAVGIREGSKLKLRVEGHRIIIEPVPDPFELALHGSKFAETTFEEFEKESEELQDELFGQD</sequence>
<dbReference type="Proteomes" id="UP000000641">
    <property type="component" value="Chromosome"/>
</dbReference>
<dbReference type="HOGENOM" id="CLU_158484_3_0_2"/>
<dbReference type="InterPro" id="IPR037914">
    <property type="entry name" value="SpoVT-AbrB_sf"/>
</dbReference>
<evidence type="ECO:0000313" key="3">
    <source>
        <dbReference type="Proteomes" id="UP000000641"/>
    </source>
</evidence>
<protein>
    <submittedName>
        <fullName evidence="2">Transcriptional regulator/antitoxin, MazE</fullName>
    </submittedName>
</protein>
<name>A1S0X3_THEPD</name>
<dbReference type="SMART" id="SM00966">
    <property type="entry name" value="SpoVT_AbrB"/>
    <property type="match status" value="1"/>
</dbReference>
<dbReference type="Pfam" id="PF04014">
    <property type="entry name" value="MazE_antitoxin"/>
    <property type="match status" value="1"/>
</dbReference>
<evidence type="ECO:0000259" key="1">
    <source>
        <dbReference type="SMART" id="SM00966"/>
    </source>
</evidence>
<organism evidence="2 3">
    <name type="scientific">Thermofilum pendens (strain DSM 2475 / Hrk 5)</name>
    <dbReference type="NCBI Taxonomy" id="368408"/>
    <lineage>
        <taxon>Archaea</taxon>
        <taxon>Thermoproteota</taxon>
        <taxon>Thermoprotei</taxon>
        <taxon>Thermofilales</taxon>
        <taxon>Thermofilaceae</taxon>
        <taxon>Thermofilum</taxon>
    </lineage>
</organism>
<evidence type="ECO:0000313" key="2">
    <source>
        <dbReference type="EMBL" id="ABL79103.1"/>
    </source>
</evidence>
<dbReference type="SUPFAM" id="SSF89447">
    <property type="entry name" value="AbrB/MazE/MraZ-like"/>
    <property type="match status" value="1"/>
</dbReference>
<keyword evidence="3" id="KW-1185">Reference proteome</keyword>
<dbReference type="EnsemblBacteria" id="ABL79103">
    <property type="protein sequence ID" value="ABL79103"/>
    <property type="gene ID" value="Tpen_1708"/>
</dbReference>
<reference evidence="3" key="1">
    <citation type="journal article" date="2008" name="J. Bacteriol.">
        <title>Genome sequence of Thermofilum pendens reveals an exceptional loss of biosynthetic pathways without genome reduction.</title>
        <authorList>
            <person name="Anderson I."/>
            <person name="Rodriguez J."/>
            <person name="Susanti D."/>
            <person name="Porat I."/>
            <person name="Reich C."/>
            <person name="Ulrich L.E."/>
            <person name="Elkins J.G."/>
            <person name="Mavromatis K."/>
            <person name="Lykidis A."/>
            <person name="Kim E."/>
            <person name="Thompson L.S."/>
            <person name="Nolan M."/>
            <person name="Land M."/>
            <person name="Copeland A."/>
            <person name="Lapidus A."/>
            <person name="Lucas S."/>
            <person name="Detter C."/>
            <person name="Zhulin I.B."/>
            <person name="Olsen G.J."/>
            <person name="Whitman W."/>
            <person name="Mukhopadhyay B."/>
            <person name="Bristow J."/>
            <person name="Kyrpides N."/>
        </authorList>
    </citation>
    <scope>NUCLEOTIDE SEQUENCE [LARGE SCALE GENOMIC DNA]</scope>
    <source>
        <strain evidence="3">DSM 2475 / Hrk 5</strain>
    </source>
</reference>
<feature type="domain" description="SpoVT-AbrB" evidence="1">
    <location>
        <begin position="25"/>
        <end position="70"/>
    </location>
</feature>
<dbReference type="KEGG" id="tpe:Tpen_1708"/>
<dbReference type="NCBIfam" id="TIGR01439">
    <property type="entry name" value="lp_hng_hel_AbrB"/>
    <property type="match status" value="1"/>
</dbReference>
<proteinExistence type="predicted"/>
<dbReference type="InterPro" id="IPR052975">
    <property type="entry name" value="Repressor-like_regulatory"/>
</dbReference>
<dbReference type="Gene3D" id="2.10.260.10">
    <property type="match status" value="1"/>
</dbReference>
<dbReference type="AlphaFoldDB" id="A1S0X3"/>
<dbReference type="GO" id="GO:0003677">
    <property type="term" value="F:DNA binding"/>
    <property type="evidence" value="ECO:0007669"/>
    <property type="project" value="InterPro"/>
</dbReference>
<accession>A1S0X3</accession>
<dbReference type="EMBL" id="CP000505">
    <property type="protein sequence ID" value="ABL79103.1"/>
    <property type="molecule type" value="Genomic_DNA"/>
</dbReference>
<dbReference type="PANTHER" id="PTHR34860:SF6">
    <property type="entry name" value="REPRESSOR-LIKE PROTEIN SSO7C3"/>
    <property type="match status" value="1"/>
</dbReference>
<dbReference type="PANTHER" id="PTHR34860">
    <property type="entry name" value="REPRESSOR-LIKE PROTEIN SSO7C3"/>
    <property type="match status" value="1"/>
</dbReference>
<dbReference type="STRING" id="368408.Tpen_1708"/>
<gene>
    <name evidence="2" type="ordered locus">Tpen_1708</name>
</gene>
<dbReference type="InterPro" id="IPR007159">
    <property type="entry name" value="SpoVT-AbrB_dom"/>
</dbReference>